<accession>A0A540NBW3</accession>
<evidence type="ECO:0000313" key="2">
    <source>
        <dbReference type="EMBL" id="TQE08537.1"/>
    </source>
</evidence>
<protein>
    <recommendedName>
        <fullName evidence="1">Retrotransposon gag domain-containing protein</fullName>
    </recommendedName>
</protein>
<proteinExistence type="predicted"/>
<dbReference type="Proteomes" id="UP000315295">
    <property type="component" value="Unassembled WGS sequence"/>
</dbReference>
<dbReference type="AlphaFoldDB" id="A0A540NBW3"/>
<evidence type="ECO:0000259" key="1">
    <source>
        <dbReference type="Pfam" id="PF03732"/>
    </source>
</evidence>
<reference evidence="2 3" key="1">
    <citation type="journal article" date="2019" name="G3 (Bethesda)">
        <title>Sequencing of a Wild Apple (Malus baccata) Genome Unravels the Differences Between Cultivated and Wild Apple Species Regarding Disease Resistance and Cold Tolerance.</title>
        <authorList>
            <person name="Chen X."/>
        </authorList>
    </citation>
    <scope>NUCLEOTIDE SEQUENCE [LARGE SCALE GENOMIC DNA]</scope>
    <source>
        <strain evidence="3">cv. Shandingzi</strain>
        <tissue evidence="2">Leaves</tissue>
    </source>
</reference>
<dbReference type="Pfam" id="PF03732">
    <property type="entry name" value="Retrotrans_gag"/>
    <property type="match status" value="1"/>
</dbReference>
<name>A0A540NBW3_MALBA</name>
<organism evidence="2 3">
    <name type="scientific">Malus baccata</name>
    <name type="common">Siberian crab apple</name>
    <name type="synonym">Pyrus baccata</name>
    <dbReference type="NCBI Taxonomy" id="106549"/>
    <lineage>
        <taxon>Eukaryota</taxon>
        <taxon>Viridiplantae</taxon>
        <taxon>Streptophyta</taxon>
        <taxon>Embryophyta</taxon>
        <taxon>Tracheophyta</taxon>
        <taxon>Spermatophyta</taxon>
        <taxon>Magnoliopsida</taxon>
        <taxon>eudicotyledons</taxon>
        <taxon>Gunneridae</taxon>
        <taxon>Pentapetalae</taxon>
        <taxon>rosids</taxon>
        <taxon>fabids</taxon>
        <taxon>Rosales</taxon>
        <taxon>Rosaceae</taxon>
        <taxon>Amygdaloideae</taxon>
        <taxon>Maleae</taxon>
        <taxon>Malus</taxon>
    </lineage>
</organism>
<keyword evidence="3" id="KW-1185">Reference proteome</keyword>
<feature type="domain" description="Retrotransposon gag" evidence="1">
    <location>
        <begin position="15"/>
        <end position="88"/>
    </location>
</feature>
<gene>
    <name evidence="2" type="ORF">C1H46_005843</name>
</gene>
<comment type="caution">
    <text evidence="2">The sequence shown here is derived from an EMBL/GenBank/DDBJ whole genome shotgun (WGS) entry which is preliminary data.</text>
</comment>
<dbReference type="EMBL" id="VIEB01000070">
    <property type="protein sequence ID" value="TQE08537.1"/>
    <property type="molecule type" value="Genomic_DNA"/>
</dbReference>
<sequence length="121" mass="14765">MSLPPDRWVETTTWFLGPEPTSWWRQESYQLSPEETADWEIFKQLFQKRFILQEYIDRKKQESKHLKQGKMTANEYYRRFTNLSHYDQEVAANLIEMLCRFKLGTRKKWRSMVTTTPCANY</sequence>
<dbReference type="InterPro" id="IPR005162">
    <property type="entry name" value="Retrotrans_gag_dom"/>
</dbReference>
<evidence type="ECO:0000313" key="3">
    <source>
        <dbReference type="Proteomes" id="UP000315295"/>
    </source>
</evidence>